<evidence type="ECO:0000313" key="1">
    <source>
        <dbReference type="EMBL" id="BAN09719.1"/>
    </source>
</evidence>
<protein>
    <submittedName>
        <fullName evidence="1">Probable GCN5-related N-acetyltransferase</fullName>
    </submittedName>
</protein>
<reference evidence="1" key="1">
    <citation type="submission" date="2012-10" db="EMBL/GenBank/DDBJ databases">
        <authorList>
            <person name="Maita H."/>
            <person name="Sato S."/>
        </authorList>
    </citation>
    <scope>NUCLEOTIDE SEQUENCE</scope>
    <source>
        <strain evidence="1">NZP2037</strain>
    </source>
</reference>
<dbReference type="Gene3D" id="3.40.630.30">
    <property type="match status" value="1"/>
</dbReference>
<dbReference type="CDD" id="cd04301">
    <property type="entry name" value="NAT_SF"/>
    <property type="match status" value="1"/>
</dbReference>
<keyword evidence="1" id="KW-0808">Transferase</keyword>
<name>M5ALP2_RHILI</name>
<dbReference type="EMBL" id="AP012557">
    <property type="protein sequence ID" value="BAN09719.1"/>
    <property type="molecule type" value="Genomic_DNA"/>
</dbReference>
<dbReference type="RefSeq" id="WP_019863376.1">
    <property type="nucleotide sequence ID" value="NZ_LZTH01000020.1"/>
</dbReference>
<dbReference type="Pfam" id="PF00583">
    <property type="entry name" value="Acetyltransf_1"/>
    <property type="match status" value="1"/>
</dbReference>
<dbReference type="InterPro" id="IPR016181">
    <property type="entry name" value="Acyl_CoA_acyltransferase"/>
</dbReference>
<reference evidence="1" key="2">
    <citation type="journal article" date="2013" name="Microbes Environ.">
        <title>Commonalities and Differences among Symbiosis Islands of Three Mesorhizobium loti Strains.</title>
        <authorList>
            <person name="Kasai-Maita H."/>
            <person name="Hirakawa H."/>
            <person name="Nakamura Y."/>
            <person name="Kaneko T."/>
            <person name="Miki K."/>
            <person name="Maruya J."/>
            <person name="Okazaki S."/>
            <person name="Tabata S."/>
            <person name="Saeki K."/>
            <person name="Sato S."/>
        </authorList>
    </citation>
    <scope>NUCLEOTIDE SEQUENCE</scope>
    <source>
        <strain evidence="1">NZP2037</strain>
    </source>
</reference>
<dbReference type="InterPro" id="IPR000182">
    <property type="entry name" value="GNAT_dom"/>
</dbReference>
<proteinExistence type="predicted"/>
<dbReference type="OrthoDB" id="1902415at2"/>
<organism evidence="1">
    <name type="scientific">Rhizobium loti</name>
    <name type="common">Mesorhizobium loti</name>
    <dbReference type="NCBI Taxonomy" id="381"/>
    <lineage>
        <taxon>Bacteria</taxon>
        <taxon>Pseudomonadati</taxon>
        <taxon>Pseudomonadota</taxon>
        <taxon>Alphaproteobacteria</taxon>
        <taxon>Hyphomicrobiales</taxon>
        <taxon>Phyllobacteriaceae</taxon>
        <taxon>Mesorhizobium</taxon>
    </lineage>
</organism>
<dbReference type="AlphaFoldDB" id="M5ALP2"/>
<dbReference type="SUPFAM" id="SSF55729">
    <property type="entry name" value="Acyl-CoA N-acyltransferases (Nat)"/>
    <property type="match status" value="1"/>
</dbReference>
<sequence length="155" mass="17920">MLLELEIRSATAEDFDTLAILNRQLIEDEKHRNPMTVPELKERFVRFVNCENWMVELFSRGGEAVGFATYRLEPDNTEASGQRVFLRQFYISRQHRRSGLGRAAVDLLVLRRFKDKKIVLEVLETNPGGRAFWSSLGFAPYSIVMERVVEEALPT</sequence>
<dbReference type="GO" id="GO:0016747">
    <property type="term" value="F:acyltransferase activity, transferring groups other than amino-acyl groups"/>
    <property type="evidence" value="ECO:0007669"/>
    <property type="project" value="InterPro"/>
</dbReference>
<accession>M5ALP2</accession>
<dbReference type="PROSITE" id="PS51186">
    <property type="entry name" value="GNAT"/>
    <property type="match status" value="1"/>
</dbReference>